<organism evidence="1 2">
    <name type="scientific">Lentinula raphanica</name>
    <dbReference type="NCBI Taxonomy" id="153919"/>
    <lineage>
        <taxon>Eukaryota</taxon>
        <taxon>Fungi</taxon>
        <taxon>Dikarya</taxon>
        <taxon>Basidiomycota</taxon>
        <taxon>Agaricomycotina</taxon>
        <taxon>Agaricomycetes</taxon>
        <taxon>Agaricomycetidae</taxon>
        <taxon>Agaricales</taxon>
        <taxon>Marasmiineae</taxon>
        <taxon>Omphalotaceae</taxon>
        <taxon>Lentinula</taxon>
    </lineage>
</organism>
<dbReference type="EMBL" id="MU806197">
    <property type="protein sequence ID" value="KAJ3838185.1"/>
    <property type="molecule type" value="Genomic_DNA"/>
</dbReference>
<dbReference type="Proteomes" id="UP001163846">
    <property type="component" value="Unassembled WGS sequence"/>
</dbReference>
<protein>
    <recommendedName>
        <fullName evidence="3">F-box domain-containing protein</fullName>
    </recommendedName>
</protein>
<evidence type="ECO:0000313" key="1">
    <source>
        <dbReference type="EMBL" id="KAJ3838185.1"/>
    </source>
</evidence>
<gene>
    <name evidence="1" type="ORF">F5878DRAFT_182198</name>
</gene>
<proteinExistence type="predicted"/>
<keyword evidence="2" id="KW-1185">Reference proteome</keyword>
<reference evidence="1" key="1">
    <citation type="submission" date="2022-08" db="EMBL/GenBank/DDBJ databases">
        <authorList>
            <consortium name="DOE Joint Genome Institute"/>
            <person name="Min B."/>
            <person name="Riley R."/>
            <person name="Sierra-Patev S."/>
            <person name="Naranjo-Ortiz M."/>
            <person name="Looney B."/>
            <person name="Konkel Z."/>
            <person name="Slot J.C."/>
            <person name="Sakamoto Y."/>
            <person name="Steenwyk J.L."/>
            <person name="Rokas A."/>
            <person name="Carro J."/>
            <person name="Camarero S."/>
            <person name="Ferreira P."/>
            <person name="Molpeceres G."/>
            <person name="Ruiz-Duenas F.J."/>
            <person name="Serrano A."/>
            <person name="Henrissat B."/>
            <person name="Drula E."/>
            <person name="Hughes K.W."/>
            <person name="Mata J.L."/>
            <person name="Ishikawa N.K."/>
            <person name="Vargas-Isla R."/>
            <person name="Ushijima S."/>
            <person name="Smith C.A."/>
            <person name="Ahrendt S."/>
            <person name="Andreopoulos W."/>
            <person name="He G."/>
            <person name="Labutti K."/>
            <person name="Lipzen A."/>
            <person name="Ng V."/>
            <person name="Sandor L."/>
            <person name="Barry K."/>
            <person name="Martinez A.T."/>
            <person name="Xiao Y."/>
            <person name="Gibbons J.G."/>
            <person name="Terashima K."/>
            <person name="Hibbett D.S."/>
            <person name="Grigoriev I.V."/>
        </authorList>
    </citation>
    <scope>NUCLEOTIDE SEQUENCE</scope>
    <source>
        <strain evidence="1">TFB9207</strain>
    </source>
</reference>
<accession>A0AA38UEJ9</accession>
<evidence type="ECO:0000313" key="2">
    <source>
        <dbReference type="Proteomes" id="UP001163846"/>
    </source>
</evidence>
<evidence type="ECO:0008006" key="3">
    <source>
        <dbReference type="Google" id="ProtNLM"/>
    </source>
</evidence>
<name>A0AA38UEJ9_9AGAR</name>
<comment type="caution">
    <text evidence="1">The sequence shown here is derived from an EMBL/GenBank/DDBJ whole genome shotgun (WGS) entry which is preliminary data.</text>
</comment>
<dbReference type="AlphaFoldDB" id="A0AA38UEJ9"/>
<sequence>MRQHWQLISIDNQRTTGPLGQLDEFFWNPTSVMPQLQAPVVPSIYKLNTTTNLEDRGKAERTALELQPSMLLLALPVELLLIIAEDLGKDYLDLLCFSLTCTFLWEITGQSRYHSLCCKLENESWARSRILLVGDFAVTLPKSMLTDIETDELGLDESNNALYRVALDSFQVFGSTDSLIMGHPRVQTNSNLRRELLDANHNTQLKPWISFHWKDFTPIQEHGDHWMLRNLLQREYVSLARPDNIMQALYTLTATRTTHSNLSMFAGLDWLAEGPWAGDRIDLTLVSIHRQEHGDGGDWKDITPDVIQDLEALAIYTGHEGELYLG</sequence>